<feature type="non-terminal residue" evidence="1">
    <location>
        <position position="72"/>
    </location>
</feature>
<protein>
    <submittedName>
        <fullName evidence="1">GNAT family N-acetyltransferase</fullName>
    </submittedName>
</protein>
<dbReference type="RefSeq" id="WP_306783828.1">
    <property type="nucleotide sequence ID" value="NZ_JAJFBX010000476.1"/>
</dbReference>
<dbReference type="AlphaFoldDB" id="A0AAW4WV22"/>
<sequence>MIRSLTRMRENHRSFALLYPYSIPLYRNLGWEIISNKMTYTIKDTQVPRTLKAPGYVRRVAWDDKDFKELHT</sequence>
<evidence type="ECO:0000313" key="2">
    <source>
        <dbReference type="Proteomes" id="UP001197847"/>
    </source>
</evidence>
<accession>A0AAW4WV22</accession>
<evidence type="ECO:0000313" key="1">
    <source>
        <dbReference type="EMBL" id="MCC2749039.1"/>
    </source>
</evidence>
<gene>
    <name evidence="1" type="ORF">LK487_18890</name>
</gene>
<dbReference type="Proteomes" id="UP001197847">
    <property type="component" value="Unassembled WGS sequence"/>
</dbReference>
<dbReference type="Pfam" id="PF13527">
    <property type="entry name" value="Acetyltransf_9"/>
    <property type="match status" value="1"/>
</dbReference>
<dbReference type="EMBL" id="JAJFBX010000476">
    <property type="protein sequence ID" value="MCC2749039.1"/>
    <property type="molecule type" value="Genomic_DNA"/>
</dbReference>
<dbReference type="SUPFAM" id="SSF55729">
    <property type="entry name" value="Acyl-CoA N-acyltransferases (Nat)"/>
    <property type="match status" value="1"/>
</dbReference>
<organism evidence="1 2">
    <name type="scientific">Agathobacter rectalis</name>
    <dbReference type="NCBI Taxonomy" id="39491"/>
    <lineage>
        <taxon>Bacteria</taxon>
        <taxon>Bacillati</taxon>
        <taxon>Bacillota</taxon>
        <taxon>Clostridia</taxon>
        <taxon>Lachnospirales</taxon>
        <taxon>Lachnospiraceae</taxon>
        <taxon>Agathobacter</taxon>
    </lineage>
</organism>
<proteinExistence type="predicted"/>
<dbReference type="InterPro" id="IPR016181">
    <property type="entry name" value="Acyl_CoA_acyltransferase"/>
</dbReference>
<comment type="caution">
    <text evidence="1">The sequence shown here is derived from an EMBL/GenBank/DDBJ whole genome shotgun (WGS) entry which is preliminary data.</text>
</comment>
<reference evidence="1" key="1">
    <citation type="submission" date="2021-10" db="EMBL/GenBank/DDBJ databases">
        <title>Collection of gut derived symbiotic bacterial strains cultured from healthy donors.</title>
        <authorList>
            <person name="Lin H."/>
            <person name="Littmann E."/>
            <person name="Claire K."/>
            <person name="Pamer E."/>
        </authorList>
    </citation>
    <scope>NUCLEOTIDE SEQUENCE</scope>
    <source>
        <strain evidence="1">MSK.22.92</strain>
    </source>
</reference>
<name>A0AAW4WV22_9FIRM</name>
<dbReference type="Gene3D" id="3.40.630.30">
    <property type="match status" value="1"/>
</dbReference>